<gene>
    <name evidence="5" type="ORF">A2372_00690</name>
</gene>
<dbReference type="PANTHER" id="PTHR24220:SF86">
    <property type="entry name" value="ABC TRANSPORTER ABCH.1"/>
    <property type="match status" value="1"/>
</dbReference>
<comment type="caution">
    <text evidence="5">The sequence shown here is derived from an EMBL/GenBank/DDBJ whole genome shotgun (WGS) entry which is preliminary data.</text>
</comment>
<dbReference type="CDD" id="cd03255">
    <property type="entry name" value="ABC_MJ0796_LolCDE_FtsE"/>
    <property type="match status" value="1"/>
</dbReference>
<dbReference type="GO" id="GO:0022857">
    <property type="term" value="F:transmembrane transporter activity"/>
    <property type="evidence" value="ECO:0007669"/>
    <property type="project" value="TreeGrafter"/>
</dbReference>
<accession>A0A1F8DVQ8</accession>
<dbReference type="GO" id="GO:0005524">
    <property type="term" value="F:ATP binding"/>
    <property type="evidence" value="ECO:0007669"/>
    <property type="project" value="UniProtKB-KW"/>
</dbReference>
<dbReference type="STRING" id="1802559.A2372_00690"/>
<name>A0A1F8DVQ8_9BACT</name>
<keyword evidence="2" id="KW-0547">Nucleotide-binding</keyword>
<dbReference type="InterPro" id="IPR027417">
    <property type="entry name" value="P-loop_NTPase"/>
</dbReference>
<evidence type="ECO:0000313" key="6">
    <source>
        <dbReference type="Proteomes" id="UP000176422"/>
    </source>
</evidence>
<evidence type="ECO:0000313" key="5">
    <source>
        <dbReference type="EMBL" id="OGM92700.1"/>
    </source>
</evidence>
<dbReference type="AlphaFoldDB" id="A0A1F8DVQ8"/>
<dbReference type="PROSITE" id="PS00211">
    <property type="entry name" value="ABC_TRANSPORTER_1"/>
    <property type="match status" value="1"/>
</dbReference>
<dbReference type="GO" id="GO:0005886">
    <property type="term" value="C:plasma membrane"/>
    <property type="evidence" value="ECO:0007669"/>
    <property type="project" value="TreeGrafter"/>
</dbReference>
<evidence type="ECO:0000256" key="3">
    <source>
        <dbReference type="ARBA" id="ARBA00022840"/>
    </source>
</evidence>
<dbReference type="GO" id="GO:0016887">
    <property type="term" value="F:ATP hydrolysis activity"/>
    <property type="evidence" value="ECO:0007669"/>
    <property type="project" value="InterPro"/>
</dbReference>
<proteinExistence type="predicted"/>
<dbReference type="PROSITE" id="PS50893">
    <property type="entry name" value="ABC_TRANSPORTER_2"/>
    <property type="match status" value="1"/>
</dbReference>
<dbReference type="Gene3D" id="3.40.50.300">
    <property type="entry name" value="P-loop containing nucleotide triphosphate hydrolases"/>
    <property type="match status" value="1"/>
</dbReference>
<dbReference type="InterPro" id="IPR017871">
    <property type="entry name" value="ABC_transporter-like_CS"/>
</dbReference>
<dbReference type="InterPro" id="IPR015854">
    <property type="entry name" value="ABC_transpr_LolD-like"/>
</dbReference>
<dbReference type="InterPro" id="IPR017911">
    <property type="entry name" value="MacB-like_ATP-bd"/>
</dbReference>
<keyword evidence="1" id="KW-0813">Transport</keyword>
<dbReference type="EMBL" id="MGIT01000003">
    <property type="protein sequence ID" value="OGM92700.1"/>
    <property type="molecule type" value="Genomic_DNA"/>
</dbReference>
<evidence type="ECO:0000259" key="4">
    <source>
        <dbReference type="PROSITE" id="PS50893"/>
    </source>
</evidence>
<evidence type="ECO:0000256" key="1">
    <source>
        <dbReference type="ARBA" id="ARBA00022448"/>
    </source>
</evidence>
<dbReference type="InterPro" id="IPR003593">
    <property type="entry name" value="AAA+_ATPase"/>
</dbReference>
<dbReference type="PANTHER" id="PTHR24220">
    <property type="entry name" value="IMPORT ATP-BINDING PROTEIN"/>
    <property type="match status" value="1"/>
</dbReference>
<feature type="domain" description="ABC transporter" evidence="4">
    <location>
        <begin position="7"/>
        <end position="247"/>
    </location>
</feature>
<reference evidence="5 6" key="1">
    <citation type="journal article" date="2016" name="Nat. Commun.">
        <title>Thousands of microbial genomes shed light on interconnected biogeochemical processes in an aquifer system.</title>
        <authorList>
            <person name="Anantharaman K."/>
            <person name="Brown C.T."/>
            <person name="Hug L.A."/>
            <person name="Sharon I."/>
            <person name="Castelle C.J."/>
            <person name="Probst A.J."/>
            <person name="Thomas B.C."/>
            <person name="Singh A."/>
            <person name="Wilkins M.J."/>
            <person name="Karaoz U."/>
            <person name="Brodie E.L."/>
            <person name="Williams K.H."/>
            <person name="Hubbard S.S."/>
            <person name="Banfield J.F."/>
        </authorList>
    </citation>
    <scope>NUCLEOTIDE SEQUENCE [LARGE SCALE GENOMIC DNA]</scope>
</reference>
<sequence>MEPIIKLQGINLYYDRGRPTEVWALKDVDLEINKGEYCAFFGPSGCGKTTILYVLSGMESERVSSGQVLINGRDIAKFTKRELAVFRQIGVGIVFQQFNLIPSISVLDNVALPMAFLGISLERRRAEAQKLLERLNIAPYAARLPAELSGGQQQRVGIARALANNPPIIICDEPLGNLDSENANKVLEFMKELNVKDGRTVIMVTHEAWSLRDVRKIFYMKDGKILRVEEPKERGDVVQAVSKLMNQQLNPDMGEPQIMAKTLSNMLLRGYSVDEIKRFEFFLLQRLTDHIEGDVFREVLDRSYRNGGVGLWKGKAAKIGFLVDGIMDQRHTVEEIYMMLEKNPESPLVEEVQKMRKWLLEEYTGKVDEQQRLRLDELIAERLRNIITPKNFAQVLNLSKKQFGLGLSMRSSNRIAEKFESILGGGEDMSRDMKL</sequence>
<dbReference type="SUPFAM" id="SSF52540">
    <property type="entry name" value="P-loop containing nucleoside triphosphate hydrolases"/>
    <property type="match status" value="1"/>
</dbReference>
<dbReference type="SMART" id="SM00382">
    <property type="entry name" value="AAA"/>
    <property type="match status" value="1"/>
</dbReference>
<keyword evidence="3" id="KW-0067">ATP-binding</keyword>
<protein>
    <recommendedName>
        <fullName evidence="4">ABC transporter domain-containing protein</fullName>
    </recommendedName>
</protein>
<dbReference type="Pfam" id="PF00005">
    <property type="entry name" value="ABC_tran"/>
    <property type="match status" value="1"/>
</dbReference>
<organism evidence="5 6">
    <name type="scientific">Candidatus Wolfebacteria bacterium RIFOXYB1_FULL_54_12</name>
    <dbReference type="NCBI Taxonomy" id="1802559"/>
    <lineage>
        <taxon>Bacteria</taxon>
        <taxon>Candidatus Wolfeibacteriota</taxon>
    </lineage>
</organism>
<evidence type="ECO:0000256" key="2">
    <source>
        <dbReference type="ARBA" id="ARBA00022741"/>
    </source>
</evidence>
<dbReference type="InterPro" id="IPR003439">
    <property type="entry name" value="ABC_transporter-like_ATP-bd"/>
</dbReference>
<dbReference type="Proteomes" id="UP000176422">
    <property type="component" value="Unassembled WGS sequence"/>
</dbReference>